<organism evidence="1 2">
    <name type="scientific">Armadillidium nasatum</name>
    <dbReference type="NCBI Taxonomy" id="96803"/>
    <lineage>
        <taxon>Eukaryota</taxon>
        <taxon>Metazoa</taxon>
        <taxon>Ecdysozoa</taxon>
        <taxon>Arthropoda</taxon>
        <taxon>Crustacea</taxon>
        <taxon>Multicrustacea</taxon>
        <taxon>Malacostraca</taxon>
        <taxon>Eumalacostraca</taxon>
        <taxon>Peracarida</taxon>
        <taxon>Isopoda</taxon>
        <taxon>Oniscidea</taxon>
        <taxon>Crinocheta</taxon>
        <taxon>Armadillidiidae</taxon>
        <taxon>Armadillidium</taxon>
    </lineage>
</organism>
<dbReference type="Proteomes" id="UP000326759">
    <property type="component" value="Unassembled WGS sequence"/>
</dbReference>
<evidence type="ECO:0000313" key="1">
    <source>
        <dbReference type="EMBL" id="KAB7497010.1"/>
    </source>
</evidence>
<reference evidence="1 2" key="1">
    <citation type="journal article" date="2019" name="PLoS Biol.">
        <title>Sex chromosomes control vertical transmission of feminizing Wolbachia symbionts in an isopod.</title>
        <authorList>
            <person name="Becking T."/>
            <person name="Chebbi M.A."/>
            <person name="Giraud I."/>
            <person name="Moumen B."/>
            <person name="Laverre T."/>
            <person name="Caubet Y."/>
            <person name="Peccoud J."/>
            <person name="Gilbert C."/>
            <person name="Cordaux R."/>
        </authorList>
    </citation>
    <scope>NUCLEOTIDE SEQUENCE [LARGE SCALE GENOMIC DNA]</scope>
    <source>
        <strain evidence="1">ANa2</strain>
        <tissue evidence="1">Whole body excluding digestive tract and cuticle</tissue>
    </source>
</reference>
<evidence type="ECO:0000313" key="2">
    <source>
        <dbReference type="Proteomes" id="UP000326759"/>
    </source>
</evidence>
<feature type="non-terminal residue" evidence="1">
    <location>
        <position position="363"/>
    </location>
</feature>
<comment type="caution">
    <text evidence="1">The sequence shown here is derived from an EMBL/GenBank/DDBJ whole genome shotgun (WGS) entry which is preliminary data.</text>
</comment>
<gene>
    <name evidence="1" type="ORF">Anas_09373</name>
</gene>
<keyword evidence="2" id="KW-1185">Reference proteome</keyword>
<dbReference type="AlphaFoldDB" id="A0A5N5SWF4"/>
<dbReference type="OrthoDB" id="10298246at2759"/>
<name>A0A5N5SWF4_9CRUS</name>
<protein>
    <submittedName>
        <fullName evidence="1">Uncharacterized protein</fullName>
    </submittedName>
</protein>
<dbReference type="EMBL" id="SEYY01020790">
    <property type="protein sequence ID" value="KAB7497010.1"/>
    <property type="molecule type" value="Genomic_DNA"/>
</dbReference>
<proteinExistence type="predicted"/>
<sequence length="363" mass="42372">MRSSNMDNEIEVKIEDEPFSLSEDFLKDVSEFEKLQTCINPDSDFLLIQDFKGEELELEFDFEEKYFSEDKCTESKPINLKFRDKTQKKIHVSPDKRAKTSSEKVVEDLTIKILIKCNGRAVVVNIESDLSFITLQDIKRIAAKYLGEPLASNVDRFSIFRFELDFREWVLLKDVSSLRNLDKLEFRESDPVNSESKKRVLFKWGPKAAVVDVERNVSVEELTKLASETFKIPEKIELYIYNEDFEEDILLCDASKLRNKQKIEVRREVDASKSYECNLSPSQENLWSLHFKLPPFEFASKILESGEKLKKFEHSTILKAIFLEVVDVYGILYPSTVDYENITKALLDQYPKMYSKDGYQVTF</sequence>
<accession>A0A5N5SWF4</accession>